<dbReference type="AlphaFoldDB" id="A0A9Q1G8P7"/>
<evidence type="ECO:0000313" key="2">
    <source>
        <dbReference type="Proteomes" id="UP001152622"/>
    </source>
</evidence>
<organism evidence="1 2">
    <name type="scientific">Synaphobranchus kaupii</name>
    <name type="common">Kaup's arrowtooth eel</name>
    <dbReference type="NCBI Taxonomy" id="118154"/>
    <lineage>
        <taxon>Eukaryota</taxon>
        <taxon>Metazoa</taxon>
        <taxon>Chordata</taxon>
        <taxon>Craniata</taxon>
        <taxon>Vertebrata</taxon>
        <taxon>Euteleostomi</taxon>
        <taxon>Actinopterygii</taxon>
        <taxon>Neopterygii</taxon>
        <taxon>Teleostei</taxon>
        <taxon>Anguilliformes</taxon>
        <taxon>Synaphobranchidae</taxon>
        <taxon>Synaphobranchus</taxon>
    </lineage>
</organism>
<dbReference type="EMBL" id="JAINUF010000001">
    <property type="protein sequence ID" value="KAJ8379591.1"/>
    <property type="molecule type" value="Genomic_DNA"/>
</dbReference>
<evidence type="ECO:0000313" key="1">
    <source>
        <dbReference type="EMBL" id="KAJ8379591.1"/>
    </source>
</evidence>
<reference evidence="1" key="1">
    <citation type="journal article" date="2023" name="Science">
        <title>Genome structures resolve the early diversification of teleost fishes.</title>
        <authorList>
            <person name="Parey E."/>
            <person name="Louis A."/>
            <person name="Montfort J."/>
            <person name="Bouchez O."/>
            <person name="Roques C."/>
            <person name="Iampietro C."/>
            <person name="Lluch J."/>
            <person name="Castinel A."/>
            <person name="Donnadieu C."/>
            <person name="Desvignes T."/>
            <person name="Floi Bucao C."/>
            <person name="Jouanno E."/>
            <person name="Wen M."/>
            <person name="Mejri S."/>
            <person name="Dirks R."/>
            <person name="Jansen H."/>
            <person name="Henkel C."/>
            <person name="Chen W.J."/>
            <person name="Zahm M."/>
            <person name="Cabau C."/>
            <person name="Klopp C."/>
            <person name="Thompson A.W."/>
            <person name="Robinson-Rechavi M."/>
            <person name="Braasch I."/>
            <person name="Lecointre G."/>
            <person name="Bobe J."/>
            <person name="Postlethwait J.H."/>
            <person name="Berthelot C."/>
            <person name="Roest Crollius H."/>
            <person name="Guiguen Y."/>
        </authorList>
    </citation>
    <scope>NUCLEOTIDE SEQUENCE</scope>
    <source>
        <strain evidence="1">WJC10195</strain>
    </source>
</reference>
<dbReference type="Proteomes" id="UP001152622">
    <property type="component" value="Chromosome 1"/>
</dbReference>
<proteinExistence type="predicted"/>
<name>A0A9Q1G8P7_SYNKA</name>
<accession>A0A9Q1G8P7</accession>
<gene>
    <name evidence="1" type="ORF">SKAU_G00003690</name>
</gene>
<comment type="caution">
    <text evidence="1">The sequence shown here is derived from an EMBL/GenBank/DDBJ whole genome shotgun (WGS) entry which is preliminary data.</text>
</comment>
<protein>
    <submittedName>
        <fullName evidence="1">Uncharacterized protein</fullName>
    </submittedName>
</protein>
<keyword evidence="2" id="KW-1185">Reference proteome</keyword>
<sequence>MKATQFSYGSVLFLTPQRRRWGQHHCANLLPVTVGLLAAHGSSLTYLQPFLLMLSIWGDDGPVKTVTKQDMSYGRSGGPVLPTSGVGQRTEEALLWCWSGWPGVLDGRGNGMQLPPWPAMRSHLLRPPCFIEPQKRLRSGNPGTAE</sequence>